<dbReference type="InterPro" id="IPR001129">
    <property type="entry name" value="Membr-assoc_MAPEG"/>
</dbReference>
<evidence type="ECO:0000256" key="5">
    <source>
        <dbReference type="SAM" id="Phobius"/>
    </source>
</evidence>
<dbReference type="PANTHER" id="PTHR35814">
    <property type="match status" value="1"/>
</dbReference>
<keyword evidence="4 5" id="KW-0472">Membrane</keyword>
<keyword evidence="2 5" id="KW-0812">Transmembrane</keyword>
<feature type="transmembrane region" description="Helical" evidence="5">
    <location>
        <begin position="75"/>
        <end position="94"/>
    </location>
</feature>
<accession>A0A381S5Y3</accession>
<feature type="transmembrane region" description="Helical" evidence="5">
    <location>
        <begin position="52"/>
        <end position="69"/>
    </location>
</feature>
<comment type="subcellular location">
    <subcellularLocation>
        <location evidence="1">Membrane</location>
    </subcellularLocation>
</comment>
<reference evidence="6" key="1">
    <citation type="submission" date="2018-05" db="EMBL/GenBank/DDBJ databases">
        <authorList>
            <person name="Lanie J.A."/>
            <person name="Ng W.-L."/>
            <person name="Kazmierczak K.M."/>
            <person name="Andrzejewski T.M."/>
            <person name="Davidsen T.M."/>
            <person name="Wayne K.J."/>
            <person name="Tettelin H."/>
            <person name="Glass J.I."/>
            <person name="Rusch D."/>
            <person name="Podicherti R."/>
            <person name="Tsui H.-C.T."/>
            <person name="Winkler M.E."/>
        </authorList>
    </citation>
    <scope>NUCLEOTIDE SEQUENCE</scope>
</reference>
<dbReference type="SUPFAM" id="SSF161084">
    <property type="entry name" value="MAPEG domain-like"/>
    <property type="match status" value="1"/>
</dbReference>
<protein>
    <recommendedName>
        <fullName evidence="7">MAPEG family protein</fullName>
    </recommendedName>
</protein>
<dbReference type="AlphaFoldDB" id="A0A381S5Y3"/>
<feature type="transmembrane region" description="Helical" evidence="5">
    <location>
        <begin position="6"/>
        <end position="22"/>
    </location>
</feature>
<evidence type="ECO:0000313" key="6">
    <source>
        <dbReference type="EMBL" id="SUZ98889.1"/>
    </source>
</evidence>
<evidence type="ECO:0008006" key="7">
    <source>
        <dbReference type="Google" id="ProtNLM"/>
    </source>
</evidence>
<keyword evidence="3 5" id="KW-1133">Transmembrane helix</keyword>
<evidence type="ECO:0000256" key="2">
    <source>
        <dbReference type="ARBA" id="ARBA00022692"/>
    </source>
</evidence>
<evidence type="ECO:0000256" key="1">
    <source>
        <dbReference type="ARBA" id="ARBA00004370"/>
    </source>
</evidence>
<proteinExistence type="predicted"/>
<feature type="transmembrane region" description="Helical" evidence="5">
    <location>
        <begin position="106"/>
        <end position="128"/>
    </location>
</feature>
<name>A0A381S5Y3_9ZZZZ</name>
<gene>
    <name evidence="6" type="ORF">METZ01_LOCUS51743</name>
</gene>
<dbReference type="PANTHER" id="PTHR35814:SF1">
    <property type="entry name" value="GLUTATHIONE S-TRANSFERASE-RELATED"/>
    <property type="match status" value="1"/>
</dbReference>
<evidence type="ECO:0000256" key="4">
    <source>
        <dbReference type="ARBA" id="ARBA00023136"/>
    </source>
</evidence>
<dbReference type="Gene3D" id="1.20.120.550">
    <property type="entry name" value="Membrane associated eicosanoid/glutathione metabolism-like domain"/>
    <property type="match status" value="1"/>
</dbReference>
<sequence>MLTLFYAGILTLIGVFLAVWSTQQRIATNPPTVLGTGDNFKLLQTSRAQSNLVEYALFFIILSALLETIGKIPNLAIGILGDIFILARVAHAYGITRPGAISIFRLTGTILTLLVLVTQSIWALWISINWLANNNWGF</sequence>
<dbReference type="GO" id="GO:0016020">
    <property type="term" value="C:membrane"/>
    <property type="evidence" value="ECO:0007669"/>
    <property type="project" value="UniProtKB-SubCell"/>
</dbReference>
<dbReference type="Pfam" id="PF01124">
    <property type="entry name" value="MAPEG"/>
    <property type="match status" value="1"/>
</dbReference>
<organism evidence="6">
    <name type="scientific">marine metagenome</name>
    <dbReference type="NCBI Taxonomy" id="408172"/>
    <lineage>
        <taxon>unclassified sequences</taxon>
        <taxon>metagenomes</taxon>
        <taxon>ecological metagenomes</taxon>
    </lineage>
</organism>
<dbReference type="EMBL" id="UINC01002648">
    <property type="protein sequence ID" value="SUZ98889.1"/>
    <property type="molecule type" value="Genomic_DNA"/>
</dbReference>
<dbReference type="InterPro" id="IPR023352">
    <property type="entry name" value="MAPEG-like_dom_sf"/>
</dbReference>
<evidence type="ECO:0000256" key="3">
    <source>
        <dbReference type="ARBA" id="ARBA00022989"/>
    </source>
</evidence>